<feature type="transmembrane region" description="Helical" evidence="1">
    <location>
        <begin position="245"/>
        <end position="263"/>
    </location>
</feature>
<evidence type="ECO:0000313" key="3">
    <source>
        <dbReference type="Proteomes" id="UP000054859"/>
    </source>
</evidence>
<dbReference type="AlphaFoldDB" id="A0A0W0R5D7"/>
<keyword evidence="1" id="KW-0472">Membrane</keyword>
<accession>A0A0W0R5D7</accession>
<comment type="caution">
    <text evidence="2">The sequence shown here is derived from an EMBL/GenBank/DDBJ whole genome shotgun (WGS) entry which is preliminary data.</text>
</comment>
<dbReference type="PATRIC" id="fig|45056.6.peg.921"/>
<proteinExistence type="predicted"/>
<feature type="transmembrane region" description="Helical" evidence="1">
    <location>
        <begin position="194"/>
        <end position="213"/>
    </location>
</feature>
<feature type="transmembrane region" description="Helical" evidence="1">
    <location>
        <begin position="12"/>
        <end position="33"/>
    </location>
</feature>
<feature type="transmembrane region" description="Helical" evidence="1">
    <location>
        <begin position="336"/>
        <end position="354"/>
    </location>
</feature>
<feature type="transmembrane region" description="Helical" evidence="1">
    <location>
        <begin position="129"/>
        <end position="151"/>
    </location>
</feature>
<reference evidence="2 3" key="1">
    <citation type="submission" date="2015-11" db="EMBL/GenBank/DDBJ databases">
        <title>Identification of large and diverse effector repertoires of 38 Legionella species.</title>
        <authorList>
            <person name="Burstein D."/>
            <person name="Amaro F."/>
            <person name="Zusman T."/>
            <person name="Lifshitz Z."/>
            <person name="Cohen O."/>
            <person name="Gilbert J.A."/>
            <person name="Pupko T."/>
            <person name="Shuman H.A."/>
            <person name="Segal G."/>
        </authorList>
    </citation>
    <scope>NUCLEOTIDE SEQUENCE [LARGE SCALE GENOMIC DNA]</scope>
    <source>
        <strain evidence="2 3">1762-AUS-E</strain>
    </source>
</reference>
<keyword evidence="1" id="KW-0812">Transmembrane</keyword>
<feature type="transmembrane region" description="Helical" evidence="1">
    <location>
        <begin position="73"/>
        <end position="92"/>
    </location>
</feature>
<organism evidence="2 3">
    <name type="scientific">Legionella adelaidensis</name>
    <dbReference type="NCBI Taxonomy" id="45056"/>
    <lineage>
        <taxon>Bacteria</taxon>
        <taxon>Pseudomonadati</taxon>
        <taxon>Pseudomonadota</taxon>
        <taxon>Gammaproteobacteria</taxon>
        <taxon>Legionellales</taxon>
        <taxon>Legionellaceae</taxon>
        <taxon>Legionella</taxon>
    </lineage>
</organism>
<evidence type="ECO:0000256" key="1">
    <source>
        <dbReference type="SAM" id="Phobius"/>
    </source>
</evidence>
<feature type="transmembrane region" description="Helical" evidence="1">
    <location>
        <begin position="158"/>
        <end position="182"/>
    </location>
</feature>
<evidence type="ECO:0000313" key="2">
    <source>
        <dbReference type="EMBL" id="KTC66233.1"/>
    </source>
</evidence>
<gene>
    <name evidence="2" type="ORF">Lade_0891</name>
</gene>
<dbReference type="OrthoDB" id="5651321at2"/>
<keyword evidence="3" id="KW-1185">Reference proteome</keyword>
<dbReference type="STRING" id="45056.Lade_0891"/>
<keyword evidence="1" id="KW-1133">Transmembrane helix</keyword>
<feature type="transmembrane region" description="Helical" evidence="1">
    <location>
        <begin position="104"/>
        <end position="123"/>
    </location>
</feature>
<feature type="transmembrane region" description="Helical" evidence="1">
    <location>
        <begin position="299"/>
        <end position="316"/>
    </location>
</feature>
<protein>
    <submittedName>
        <fullName evidence="2">Uncharacterized protein</fullName>
    </submittedName>
</protein>
<feature type="transmembrane region" description="Helical" evidence="1">
    <location>
        <begin position="275"/>
        <end position="293"/>
    </location>
</feature>
<sequence>MQETLFIYKKRFLTFALIIGYAYLHVKLTGIYVEIPLDKVIDFNVRLPFAQRILIPGMGQLLIKLLPFEVEEVFFLLEIIWDSLLFFSLYYLLKEYFPKNSAQLLSWLFMLLLPLMTVVNYRYTAGKEATFYYTYDTASMVFIFAGFLLCLRKQWELFIPLVFLATLNRESSFLILLLIPLLHLKSLNEIKLPFFLSVVTYLLTRGITLWFIAQAPGNLAEIYYQGTNITHFSVNIMWLLSEANFIFLIFSFCGVSILWFVFFDYIPERFKPLRYLSYFYFLCILIVGNLMEARVLEEIVALLYLPVCVAISRWLAREIIVEKEKTWLFYINRNFILVSFVFILLAGKIVNLVIKGLVPY</sequence>
<dbReference type="EMBL" id="LNKA01000001">
    <property type="protein sequence ID" value="KTC66233.1"/>
    <property type="molecule type" value="Genomic_DNA"/>
</dbReference>
<dbReference type="RefSeq" id="WP_058461925.1">
    <property type="nucleotide sequence ID" value="NZ_CAAAHS010000005.1"/>
</dbReference>
<dbReference type="Proteomes" id="UP000054859">
    <property type="component" value="Unassembled WGS sequence"/>
</dbReference>
<name>A0A0W0R5D7_9GAMM</name>